<evidence type="ECO:0000256" key="1">
    <source>
        <dbReference type="SAM" id="MobiDB-lite"/>
    </source>
</evidence>
<dbReference type="AlphaFoldDB" id="K1V5M9"/>
<dbReference type="EMBL" id="AJWY01001830">
    <property type="protein sequence ID" value="EKC79211.1"/>
    <property type="molecule type" value="Genomic_DNA"/>
</dbReference>
<feature type="compositionally biased region" description="Basic residues" evidence="1">
    <location>
        <begin position="70"/>
        <end position="80"/>
    </location>
</feature>
<feature type="region of interest" description="Disordered" evidence="1">
    <location>
        <begin position="59"/>
        <end position="80"/>
    </location>
</feature>
<proteinExistence type="predicted"/>
<keyword evidence="2" id="KW-0472">Membrane</keyword>
<organism evidence="3">
    <name type="scientific">human gut metagenome</name>
    <dbReference type="NCBI Taxonomy" id="408170"/>
    <lineage>
        <taxon>unclassified sequences</taxon>
        <taxon>metagenomes</taxon>
        <taxon>organismal metagenomes</taxon>
    </lineage>
</organism>
<accession>K1V5M9</accession>
<gene>
    <name evidence="3" type="ORF">LEA_02685</name>
</gene>
<evidence type="ECO:0000256" key="2">
    <source>
        <dbReference type="SAM" id="Phobius"/>
    </source>
</evidence>
<keyword evidence="2" id="KW-1133">Transmembrane helix</keyword>
<sequence length="80" mass="9636">MRFNLMQIVRLVLMVLAIAGIIYAVEYVPRGIAVWFWVALLGIGFVGLLYTFRLTQRRLRREARDEEQRARRRSRRSKRR</sequence>
<name>K1V5M9_9ZZZZ</name>
<feature type="transmembrane region" description="Helical" evidence="2">
    <location>
        <begin position="34"/>
        <end position="52"/>
    </location>
</feature>
<protein>
    <submittedName>
        <fullName evidence="3">Uncharacterized protein</fullName>
    </submittedName>
</protein>
<evidence type="ECO:0000313" key="3">
    <source>
        <dbReference type="EMBL" id="EKC79211.1"/>
    </source>
</evidence>
<keyword evidence="2" id="KW-0812">Transmembrane</keyword>
<comment type="caution">
    <text evidence="3">The sequence shown here is derived from an EMBL/GenBank/DDBJ whole genome shotgun (WGS) entry which is preliminary data.</text>
</comment>
<reference evidence="3" key="1">
    <citation type="journal article" date="2013" name="Environ. Microbiol.">
        <title>Microbiota from the distal guts of lean and obese adolescents exhibit partial functional redundancy besides clear differences in community structure.</title>
        <authorList>
            <person name="Ferrer M."/>
            <person name="Ruiz A."/>
            <person name="Lanza F."/>
            <person name="Haange S.B."/>
            <person name="Oberbach A."/>
            <person name="Till H."/>
            <person name="Bargiela R."/>
            <person name="Campoy C."/>
            <person name="Segura M.T."/>
            <person name="Richter M."/>
            <person name="von Bergen M."/>
            <person name="Seifert J."/>
            <person name="Suarez A."/>
        </authorList>
    </citation>
    <scope>NUCLEOTIDE SEQUENCE</scope>
</reference>